<reference evidence="2 3" key="1">
    <citation type="submission" date="2019-07" db="EMBL/GenBank/DDBJ databases">
        <authorList>
            <person name="Kim J."/>
        </authorList>
    </citation>
    <scope>NUCLEOTIDE SEQUENCE [LARGE SCALE GENOMIC DNA]</scope>
    <source>
        <strain evidence="2 3">JC52</strain>
    </source>
</reference>
<keyword evidence="2" id="KW-0223">Dioxygenase</keyword>
<dbReference type="InterPro" id="IPR049789">
    <property type="entry name" value="ArsI/CadI-like"/>
</dbReference>
<dbReference type="InterPro" id="IPR052393">
    <property type="entry name" value="Cadmium-induced_rsp"/>
</dbReference>
<dbReference type="InterPro" id="IPR029068">
    <property type="entry name" value="Glyas_Bleomycin-R_OHBP_Dase"/>
</dbReference>
<dbReference type="AlphaFoldDB" id="A0A559JEC2"/>
<evidence type="ECO:0000313" key="2">
    <source>
        <dbReference type="EMBL" id="TVX98207.1"/>
    </source>
</evidence>
<evidence type="ECO:0000259" key="1">
    <source>
        <dbReference type="PROSITE" id="PS51819"/>
    </source>
</evidence>
<dbReference type="Proteomes" id="UP000317036">
    <property type="component" value="Unassembled WGS sequence"/>
</dbReference>
<dbReference type="NCBIfam" id="NF041414">
    <property type="entry name" value="ArsI_CadI_VOC"/>
    <property type="match status" value="1"/>
</dbReference>
<dbReference type="OrthoDB" id="9789608at2"/>
<dbReference type="GO" id="GO:0046686">
    <property type="term" value="P:response to cadmium ion"/>
    <property type="evidence" value="ECO:0007669"/>
    <property type="project" value="TreeGrafter"/>
</dbReference>
<name>A0A559JEC2_9BACL</name>
<dbReference type="Gene3D" id="3.10.180.10">
    <property type="entry name" value="2,3-Dihydroxybiphenyl 1,2-Dioxygenase, domain 1"/>
    <property type="match status" value="1"/>
</dbReference>
<dbReference type="RefSeq" id="WP_144855211.1">
    <property type="nucleotide sequence ID" value="NZ_VNJI01000095.1"/>
</dbReference>
<organism evidence="2 3">
    <name type="scientific">Paenibacillus cremeus</name>
    <dbReference type="NCBI Taxonomy" id="2163881"/>
    <lineage>
        <taxon>Bacteria</taxon>
        <taxon>Bacillati</taxon>
        <taxon>Bacillota</taxon>
        <taxon>Bacilli</taxon>
        <taxon>Bacillales</taxon>
        <taxon>Paenibacillaceae</taxon>
        <taxon>Paenibacillus</taxon>
    </lineage>
</organism>
<dbReference type="PANTHER" id="PTHR41294">
    <property type="entry name" value="CADMIUM-INDUCED PROTEIN CADI"/>
    <property type="match status" value="1"/>
</dbReference>
<comment type="caution">
    <text evidence="2">The sequence shown here is derived from an EMBL/GenBank/DDBJ whole genome shotgun (WGS) entry which is preliminary data.</text>
</comment>
<dbReference type="PROSITE" id="PS51819">
    <property type="entry name" value="VOC"/>
    <property type="match status" value="1"/>
</dbReference>
<accession>A0A559JEC2</accession>
<dbReference type="EMBL" id="VNJI01000095">
    <property type="protein sequence ID" value="TVX98207.1"/>
    <property type="molecule type" value="Genomic_DNA"/>
</dbReference>
<protein>
    <submittedName>
        <fullName evidence="2">Glyoxalase/bleomycin resistance/dioxygenase family protein</fullName>
    </submittedName>
</protein>
<dbReference type="GO" id="GO:0051213">
    <property type="term" value="F:dioxygenase activity"/>
    <property type="evidence" value="ECO:0007669"/>
    <property type="project" value="UniProtKB-KW"/>
</dbReference>
<dbReference type="InterPro" id="IPR037523">
    <property type="entry name" value="VOC_core"/>
</dbReference>
<keyword evidence="2" id="KW-0560">Oxidoreductase</keyword>
<dbReference type="SUPFAM" id="SSF54593">
    <property type="entry name" value="Glyoxalase/Bleomycin resistance protein/Dihydroxybiphenyl dioxygenase"/>
    <property type="match status" value="1"/>
</dbReference>
<evidence type="ECO:0000313" key="3">
    <source>
        <dbReference type="Proteomes" id="UP000317036"/>
    </source>
</evidence>
<feature type="domain" description="VOC" evidence="1">
    <location>
        <begin position="1"/>
        <end position="117"/>
    </location>
</feature>
<sequence length="180" mass="20287">MKMHVAINVRNLNQSLEFYKKLFNAEPTKVKDNYAKFELDQPALHFSLNVRPFDNRGVLNHFGFQVKNTEEVLAAKTRLQEAGLVSFDEMNTTCCYAVQDKIWVTDPEGNPWEVFYTKEDSEFKAAEDRESIPTVSCATPAAEERESTPTVCCTTPAVEDRKSMPTVCCATPAQEISSCC</sequence>
<dbReference type="PANTHER" id="PTHR41294:SF1">
    <property type="entry name" value="CADMIUM-INDUCED PROTEIN CADI"/>
    <property type="match status" value="1"/>
</dbReference>
<dbReference type="Pfam" id="PF00903">
    <property type="entry name" value="Glyoxalase"/>
    <property type="match status" value="1"/>
</dbReference>
<keyword evidence="3" id="KW-1185">Reference proteome</keyword>
<proteinExistence type="predicted"/>
<dbReference type="InterPro" id="IPR004360">
    <property type="entry name" value="Glyas_Fos-R_dOase_dom"/>
</dbReference>
<gene>
    <name evidence="2" type="ORF">FPZ49_34690</name>
</gene>